<gene>
    <name evidence="18" type="primary">LOC103366620</name>
</gene>
<feature type="disulfide bond" evidence="12">
    <location>
        <begin position="112"/>
        <end position="129"/>
    </location>
</feature>
<evidence type="ECO:0000313" key="18">
    <source>
        <dbReference type="RefSeq" id="XP_008292613.1"/>
    </source>
</evidence>
<dbReference type="InterPro" id="IPR018159">
    <property type="entry name" value="Spectrin/alpha-actinin"/>
</dbReference>
<dbReference type="PANTHER" id="PTHR10574:SF279">
    <property type="entry name" value="LAMININ SUBUNIT BETA 4"/>
    <property type="match status" value="1"/>
</dbReference>
<keyword evidence="9 12" id="KW-1015">Disulfide bond</keyword>
<feature type="compositionally biased region" description="Basic and acidic residues" evidence="14">
    <location>
        <begin position="728"/>
        <end position="750"/>
    </location>
</feature>
<keyword evidence="8 13" id="KW-0175">Coiled coil</keyword>
<evidence type="ECO:0000256" key="5">
    <source>
        <dbReference type="ARBA" id="ARBA00022737"/>
    </source>
</evidence>
<proteinExistence type="predicted"/>
<dbReference type="Pfam" id="PF24973">
    <property type="entry name" value="EGF_LMN_ATRN"/>
    <property type="match status" value="1"/>
</dbReference>
<name>A0A9Y4KKM1_9TELE</name>
<evidence type="ECO:0000256" key="13">
    <source>
        <dbReference type="SAM" id="Coils"/>
    </source>
</evidence>
<evidence type="ECO:0000256" key="11">
    <source>
        <dbReference type="ARBA" id="ARBA00023292"/>
    </source>
</evidence>
<dbReference type="InterPro" id="IPR013015">
    <property type="entry name" value="Laminin_IV_B"/>
</dbReference>
<evidence type="ECO:0000256" key="8">
    <source>
        <dbReference type="ARBA" id="ARBA00023054"/>
    </source>
</evidence>
<dbReference type="InterPro" id="IPR056863">
    <property type="entry name" value="LMN_ATRN_NET-like_EGF"/>
</dbReference>
<dbReference type="SMART" id="SM00180">
    <property type="entry name" value="EGF_Lam"/>
    <property type="match status" value="8"/>
</dbReference>
<dbReference type="PRINTS" id="PR00011">
    <property type="entry name" value="EGFLAMININ"/>
</dbReference>
<accession>A0A9Y4KKM1</accession>
<feature type="domain" description="Laminin EGF-like" evidence="15">
    <location>
        <begin position="110"/>
        <end position="155"/>
    </location>
</feature>
<dbReference type="PANTHER" id="PTHR10574">
    <property type="entry name" value="NETRIN/LAMININ-RELATED"/>
    <property type="match status" value="1"/>
</dbReference>
<evidence type="ECO:0000259" key="16">
    <source>
        <dbReference type="PROSITE" id="PS51116"/>
    </source>
</evidence>
<dbReference type="FunFam" id="2.10.25.10:FF:000130">
    <property type="entry name" value="Laminin subunit beta 1"/>
    <property type="match status" value="1"/>
</dbReference>
<evidence type="ECO:0000256" key="6">
    <source>
        <dbReference type="ARBA" id="ARBA00022869"/>
    </source>
</evidence>
<evidence type="ECO:0000256" key="12">
    <source>
        <dbReference type="PROSITE-ProRule" id="PRU00460"/>
    </source>
</evidence>
<dbReference type="CDD" id="cd00055">
    <property type="entry name" value="EGF_Lam"/>
    <property type="match status" value="8"/>
</dbReference>
<dbReference type="RefSeq" id="XP_008292613.1">
    <property type="nucleotide sequence ID" value="XM_008294391.1"/>
</dbReference>
<keyword evidence="5" id="KW-0677">Repeat</keyword>
<feature type="domain" description="Laminin EGF-like" evidence="15">
    <location>
        <begin position="315"/>
        <end position="371"/>
    </location>
</feature>
<comment type="caution">
    <text evidence="12">Lacks conserved residue(s) required for the propagation of feature annotation.</text>
</comment>
<feature type="disulfide bond" evidence="12">
    <location>
        <begin position="422"/>
        <end position="439"/>
    </location>
</feature>
<feature type="disulfide bond" evidence="12">
    <location>
        <begin position="62"/>
        <end position="74"/>
    </location>
</feature>
<evidence type="ECO:0000259" key="15">
    <source>
        <dbReference type="PROSITE" id="PS50027"/>
    </source>
</evidence>
<feature type="disulfide bond" evidence="12">
    <location>
        <begin position="64"/>
        <end position="81"/>
    </location>
</feature>
<dbReference type="GO" id="GO:0016477">
    <property type="term" value="P:cell migration"/>
    <property type="evidence" value="ECO:0007669"/>
    <property type="project" value="TreeGrafter"/>
</dbReference>
<dbReference type="AlphaFoldDB" id="A0A9Y4KKM1"/>
<evidence type="ECO:0000256" key="2">
    <source>
        <dbReference type="ARBA" id="ARBA00022525"/>
    </source>
</evidence>
<keyword evidence="2" id="KW-0964">Secreted</keyword>
<feature type="domain" description="Laminin EGF-like" evidence="15">
    <location>
        <begin position="156"/>
        <end position="203"/>
    </location>
</feature>
<dbReference type="SMART" id="SM00181">
    <property type="entry name" value="EGF"/>
    <property type="match status" value="6"/>
</dbReference>
<feature type="disulfide bond" evidence="12">
    <location>
        <begin position="83"/>
        <end position="92"/>
    </location>
</feature>
<dbReference type="FunFam" id="2.10.25.10:FF:000138">
    <property type="entry name" value="Laminin subunit beta 1"/>
    <property type="match status" value="1"/>
</dbReference>
<feature type="disulfide bond" evidence="12">
    <location>
        <begin position="287"/>
        <end position="296"/>
    </location>
</feature>
<dbReference type="InterPro" id="IPR056558">
    <property type="entry name" value="LAMB1-4_helical"/>
</dbReference>
<dbReference type="GO" id="GO:0043256">
    <property type="term" value="C:laminin complex"/>
    <property type="evidence" value="ECO:0007669"/>
    <property type="project" value="TreeGrafter"/>
</dbReference>
<evidence type="ECO:0000256" key="7">
    <source>
        <dbReference type="ARBA" id="ARBA00022889"/>
    </source>
</evidence>
<dbReference type="InterPro" id="IPR002049">
    <property type="entry name" value="LE_dom"/>
</dbReference>
<evidence type="ECO:0000256" key="4">
    <source>
        <dbReference type="ARBA" id="ARBA00022729"/>
    </source>
</evidence>
<dbReference type="FunFam" id="2.10.25.10:FF:000105">
    <property type="entry name" value="laminin subunit gamma-1"/>
    <property type="match status" value="1"/>
</dbReference>
<feature type="region of interest" description="Disordered" evidence="14">
    <location>
        <begin position="869"/>
        <end position="891"/>
    </location>
</feature>
<keyword evidence="4" id="KW-0732">Signal</keyword>
<feature type="disulfide bond" evidence="12">
    <location>
        <begin position="110"/>
        <end position="122"/>
    </location>
</feature>
<dbReference type="Pfam" id="PF00053">
    <property type="entry name" value="EGF_laminin"/>
    <property type="match status" value="7"/>
</dbReference>
<dbReference type="Gene3D" id="2.10.25.10">
    <property type="entry name" value="Laminin"/>
    <property type="match status" value="8"/>
</dbReference>
<feature type="domain" description="Laminin EGF-like" evidence="15">
    <location>
        <begin position="420"/>
        <end position="469"/>
    </location>
</feature>
<dbReference type="PROSITE" id="PS51116">
    <property type="entry name" value="LAMININ_IVB"/>
    <property type="match status" value="1"/>
</dbReference>
<feature type="domain" description="Laminin IV type B" evidence="16">
    <location>
        <begin position="1"/>
        <end position="56"/>
    </location>
</feature>
<comment type="subcellular location">
    <subcellularLocation>
        <location evidence="1">Secreted</location>
        <location evidence="1">Extracellular space</location>
        <location evidence="1">Extracellular matrix</location>
        <location evidence="1">Basement membrane</location>
    </subcellularLocation>
</comment>
<dbReference type="CDD" id="cd00176">
    <property type="entry name" value="SPEC"/>
    <property type="match status" value="1"/>
</dbReference>
<feature type="disulfide bond" evidence="12">
    <location>
        <begin position="453"/>
        <end position="467"/>
    </location>
</feature>
<dbReference type="Proteomes" id="UP000694891">
    <property type="component" value="Unplaced"/>
</dbReference>
<feature type="compositionally biased region" description="Basic and acidic residues" evidence="14">
    <location>
        <begin position="881"/>
        <end position="891"/>
    </location>
</feature>
<dbReference type="GO" id="GO:0034446">
    <property type="term" value="P:substrate adhesion-dependent cell spreading"/>
    <property type="evidence" value="ECO:0007669"/>
    <property type="project" value="TreeGrafter"/>
</dbReference>
<dbReference type="GO" id="GO:0009887">
    <property type="term" value="P:animal organ morphogenesis"/>
    <property type="evidence" value="ECO:0007669"/>
    <property type="project" value="TreeGrafter"/>
</dbReference>
<dbReference type="Pfam" id="PF23219">
    <property type="entry name" value="LAMB1"/>
    <property type="match status" value="1"/>
</dbReference>
<dbReference type="GO" id="GO:0007411">
    <property type="term" value="P:axon guidance"/>
    <property type="evidence" value="ECO:0007669"/>
    <property type="project" value="TreeGrafter"/>
</dbReference>
<feature type="disulfide bond" evidence="12">
    <location>
        <begin position="393"/>
        <end position="402"/>
    </location>
</feature>
<keyword evidence="3" id="KW-0272">Extracellular matrix</keyword>
<reference evidence="18" key="1">
    <citation type="submission" date="2025-08" db="UniProtKB">
        <authorList>
            <consortium name="RefSeq"/>
        </authorList>
    </citation>
    <scope>IDENTIFICATION</scope>
</reference>
<feature type="domain" description="Laminin EGF-like" evidence="15">
    <location>
        <begin position="372"/>
        <end position="419"/>
    </location>
</feature>
<evidence type="ECO:0000256" key="10">
    <source>
        <dbReference type="ARBA" id="ARBA00023180"/>
    </source>
</evidence>
<dbReference type="FunFam" id="2.10.25.10:FF:000083">
    <property type="entry name" value="Laminin subunit alpha"/>
    <property type="match status" value="1"/>
</dbReference>
<feature type="disulfide bond" evidence="12">
    <location>
        <begin position="374"/>
        <end position="391"/>
    </location>
</feature>
<dbReference type="GO" id="GO:0009888">
    <property type="term" value="P:tissue development"/>
    <property type="evidence" value="ECO:0007669"/>
    <property type="project" value="TreeGrafter"/>
</dbReference>
<dbReference type="FunFam" id="2.10.25.10:FF:000188">
    <property type="entry name" value="Laminin subunit gamma 2"/>
    <property type="match status" value="1"/>
</dbReference>
<feature type="domain" description="Laminin EGF-like" evidence="15">
    <location>
        <begin position="62"/>
        <end position="109"/>
    </location>
</feature>
<dbReference type="GO" id="GO:0070831">
    <property type="term" value="P:basement membrane assembly"/>
    <property type="evidence" value="ECO:0007669"/>
    <property type="project" value="TreeGrafter"/>
</dbReference>
<keyword evidence="10" id="KW-0325">Glycoprotein</keyword>
<dbReference type="FunFam" id="2.10.25.10:FF:000145">
    <property type="entry name" value="Laminin subunit beta 1"/>
    <property type="match status" value="1"/>
</dbReference>
<feature type="disulfide bond" evidence="12">
    <location>
        <begin position="420"/>
        <end position="432"/>
    </location>
</feature>
<feature type="disulfide bond" evidence="12">
    <location>
        <begin position="441"/>
        <end position="450"/>
    </location>
</feature>
<organism evidence="17 18">
    <name type="scientific">Stegastes partitus</name>
    <name type="common">bicolor damselfish</name>
    <dbReference type="NCBI Taxonomy" id="144197"/>
    <lineage>
        <taxon>Eukaryota</taxon>
        <taxon>Metazoa</taxon>
        <taxon>Chordata</taxon>
        <taxon>Craniata</taxon>
        <taxon>Vertebrata</taxon>
        <taxon>Euteleostomi</taxon>
        <taxon>Actinopterygii</taxon>
        <taxon>Neopterygii</taxon>
        <taxon>Teleostei</taxon>
        <taxon>Neoteleostei</taxon>
        <taxon>Acanthomorphata</taxon>
        <taxon>Ovalentaria</taxon>
        <taxon>Pomacentridae</taxon>
        <taxon>Stegastes</taxon>
    </lineage>
</organism>
<keyword evidence="17" id="KW-1185">Reference proteome</keyword>
<dbReference type="SUPFAM" id="SSF57196">
    <property type="entry name" value="EGF/Laminin"/>
    <property type="match status" value="8"/>
</dbReference>
<feature type="region of interest" description="Disordered" evidence="14">
    <location>
        <begin position="728"/>
        <end position="765"/>
    </location>
</feature>
<dbReference type="InterPro" id="IPR050440">
    <property type="entry name" value="Laminin/Netrin_ECM"/>
</dbReference>
<feature type="disulfide bond" evidence="12">
    <location>
        <begin position="344"/>
        <end position="353"/>
    </location>
</feature>
<evidence type="ECO:0000256" key="1">
    <source>
        <dbReference type="ARBA" id="ARBA00004302"/>
    </source>
</evidence>
<keyword evidence="11 12" id="KW-0424">Laminin EGF-like domain</keyword>
<feature type="coiled-coil region" evidence="13">
    <location>
        <begin position="585"/>
        <end position="636"/>
    </location>
</feature>
<feature type="disulfide bond" evidence="12">
    <location>
        <begin position="175"/>
        <end position="184"/>
    </location>
</feature>
<evidence type="ECO:0000256" key="9">
    <source>
        <dbReference type="ARBA" id="ARBA00023157"/>
    </source>
</evidence>
<evidence type="ECO:0000256" key="3">
    <source>
        <dbReference type="ARBA" id="ARBA00022530"/>
    </source>
</evidence>
<dbReference type="InterPro" id="IPR000742">
    <property type="entry name" value="EGF"/>
</dbReference>
<evidence type="ECO:0000256" key="14">
    <source>
        <dbReference type="SAM" id="MobiDB-lite"/>
    </source>
</evidence>
<dbReference type="PROSITE" id="PS50027">
    <property type="entry name" value="EGF_LAM_2"/>
    <property type="match status" value="7"/>
</dbReference>
<keyword evidence="6" id="KW-0084">Basement membrane</keyword>
<keyword evidence="7" id="KW-0130">Cell adhesion</keyword>
<dbReference type="PROSITE" id="PS01248">
    <property type="entry name" value="EGF_LAM_1"/>
    <property type="match status" value="3"/>
</dbReference>
<protein>
    <submittedName>
        <fullName evidence="18">Laminin subunit beta-4-like</fullName>
    </submittedName>
</protein>
<dbReference type="Pfam" id="PF24999">
    <property type="entry name" value="LAMB4"/>
    <property type="match status" value="1"/>
</dbReference>
<dbReference type="InterPro" id="IPR056860">
    <property type="entry name" value="LAMB4_dom"/>
</dbReference>
<feature type="disulfide bond" evidence="12">
    <location>
        <begin position="131"/>
        <end position="140"/>
    </location>
</feature>
<feature type="disulfide bond" evidence="12">
    <location>
        <begin position="372"/>
        <end position="384"/>
    </location>
</feature>
<evidence type="ECO:0000313" key="17">
    <source>
        <dbReference type="Proteomes" id="UP000694891"/>
    </source>
</evidence>
<sequence>MGLIPRVESVQDFCSQSDLDSFRRFHCTGLAADPSSQESLPEVCEELIKSLSARIHKGAVPCSCNVIGSLGPYCSKVGGLCECKPNVIGRCCDTCAPLMFGFGSEGCKSCECDPRGSVSELCDQVRGQCACRAEVAGRRCDRCQTGYWGFPQCRACQCNGLSEDCDAESGECRSCREHSAGPNCDRCVEGYHGNPASGQPCQPCLCPDVVSSGRFFATSCQYDPQSLSLSCNCQQGHTGARCDRCSPGFYGDLTLPDAFCKECPCNSNIDLSDRDACDGTTGECLRCLHNTMGPRCQTCKPGYYGNALDQDCKECSCDRRGTQVTQCPLGSPCFCDPVTGQCPCRTEVIGDLCDECGDGYWNLDGASGCQACNCDSVNSLSNICNKVTGQCPCRPEFGGRQCDECGENHFGNPDLQCVSCDCNLEGTERPSCDPETGECICRVGVTGIFCDECAPGYDSAFPYCEQCHACTALWTENVTDVQRAAQRMRTFIPRHDDDVHLTGRHHRQRMLEMHSKLDSHSNLTGLSLPKVEKMQKLFLRIRKLKDAIDPNVILIDPSPLLNTEIDNIHLEFKKLLNSLKEKLIKDSRNEDKEQLEELLDEIQKLHKSFMSDEKRVRNANKAVEDSMDARQEVKRKLSTCNSKGDLVPLEKKVNGISVVDLNQQICGAPALEDCSGCGGALCVLALGPRKCGGPNCDGVVPISQKASETAEKVKEQLINLPSRLQESKNKINDAKRAAQDTKDQAKDLQDQIHSNADSMEREKNKTKELIQRVKDYLLDDMVPPEDIEKMAKAVLNIQLPRSPNQIQSMIDDINNLVINATKFQDDLKNLENQAKTAQDLQQKAQELRERTKNIDVKDISRDIYQAERAQDEANNNLETASQDRDEAKDRIQETKDKLDDMEANLMNPSDHLLKEIEAVKNKTEQNREMAREARQAAESALSNATETQTELDDVMKLFEVLKQKQLNQTVSGEAADQLKNIMKEAEDVQREVEDKLRQIQELEQKIQQLLQRKNQKAAEVSELLQTVDSLRQEISSRAEGYITCTS</sequence>
<dbReference type="FunFam" id="2.10.25.10:FF:000135">
    <property type="entry name" value="Laminin subunit beta 4"/>
    <property type="match status" value="1"/>
</dbReference>
<dbReference type="GeneID" id="103366620"/>
<feature type="disulfide bond" evidence="12">
    <location>
        <begin position="187"/>
        <end position="201"/>
    </location>
</feature>
<feature type="domain" description="Laminin EGF-like" evidence="15">
    <location>
        <begin position="263"/>
        <end position="314"/>
    </location>
</feature>